<name>A0ABR5ZXX7_9LACT</name>
<comment type="caution">
    <text evidence="1">The sequence shown here is derived from an EMBL/GenBank/DDBJ whole genome shotgun (WGS) entry which is preliminary data.</text>
</comment>
<keyword evidence="2" id="KW-1185">Reference proteome</keyword>
<reference evidence="1 2" key="1">
    <citation type="submission" date="2020-07" db="EMBL/GenBank/DDBJ databases">
        <title>Draft Genome Sequences of Lactobacillales Isolated from the International Space Station.</title>
        <authorList>
            <person name="Bharadwaj A.R."/>
            <person name="Singh N.K."/>
            <person name="Wood J.M."/>
            <person name="Debieu M."/>
            <person name="O'Hara N.B."/>
            <person name="Karouia F."/>
            <person name="Mason C.E."/>
            <person name="Venkateswaran K."/>
        </authorList>
    </citation>
    <scope>NUCLEOTIDE SEQUENCE [LARGE SCALE GENOMIC DNA]</scope>
    <source>
        <strain evidence="1 2">151250015-1-258-55</strain>
    </source>
</reference>
<evidence type="ECO:0008006" key="3">
    <source>
        <dbReference type="Google" id="ProtNLM"/>
    </source>
</evidence>
<dbReference type="EMBL" id="JACGAN010000007">
    <property type="protein sequence ID" value="MBA5746586.1"/>
    <property type="molecule type" value="Genomic_DNA"/>
</dbReference>
<sequence length="86" mass="9779">MIKSTTGTGFEFEIDERALQNYELLELLNDVDENPILITKVTKMLIGAEATEKLKDHVRDEDGFVSTEEMSKEIADIFKASQELKN</sequence>
<evidence type="ECO:0000313" key="1">
    <source>
        <dbReference type="EMBL" id="MBA5746586.1"/>
    </source>
</evidence>
<accession>A0ABR5ZXX7</accession>
<organism evidence="1 2">
    <name type="scientific">Aerococcus urinaeequi</name>
    <dbReference type="NCBI Taxonomy" id="51665"/>
    <lineage>
        <taxon>Bacteria</taxon>
        <taxon>Bacillati</taxon>
        <taxon>Bacillota</taxon>
        <taxon>Bacilli</taxon>
        <taxon>Lactobacillales</taxon>
        <taxon>Aerococcaceae</taxon>
        <taxon>Aerococcus</taxon>
    </lineage>
</organism>
<dbReference type="Proteomes" id="UP000540056">
    <property type="component" value="Unassembled WGS sequence"/>
</dbReference>
<protein>
    <recommendedName>
        <fullName evidence="3">Phage protein</fullName>
    </recommendedName>
</protein>
<gene>
    <name evidence="1" type="ORF">H3232_05120</name>
</gene>
<proteinExistence type="predicted"/>
<dbReference type="RefSeq" id="WP_182023335.1">
    <property type="nucleotide sequence ID" value="NZ_JACGAM010000007.1"/>
</dbReference>
<evidence type="ECO:0000313" key="2">
    <source>
        <dbReference type="Proteomes" id="UP000540056"/>
    </source>
</evidence>